<dbReference type="Pfam" id="PF20226">
    <property type="entry name" value="DUF6585"/>
    <property type="match status" value="1"/>
</dbReference>
<evidence type="ECO:0000256" key="1">
    <source>
        <dbReference type="SAM" id="Phobius"/>
    </source>
</evidence>
<dbReference type="InterPro" id="IPR046492">
    <property type="entry name" value="DUF6585"/>
</dbReference>
<feature type="transmembrane region" description="Helical" evidence="1">
    <location>
        <begin position="67"/>
        <end position="88"/>
    </location>
</feature>
<keyword evidence="3" id="KW-1185">Reference proteome</keyword>
<protein>
    <submittedName>
        <fullName evidence="2">Uncharacterized protein</fullName>
    </submittedName>
</protein>
<proteinExistence type="predicted"/>
<feature type="transmembrane region" description="Helical" evidence="1">
    <location>
        <begin position="34"/>
        <end position="61"/>
    </location>
</feature>
<dbReference type="Proteomes" id="UP000287224">
    <property type="component" value="Unassembled WGS sequence"/>
</dbReference>
<reference evidence="3" key="1">
    <citation type="submission" date="2018-12" db="EMBL/GenBank/DDBJ databases">
        <title>Tengunoibacter tsumagoiensis gen. nov., sp. nov., Dictyobacter kobayashii sp. nov., D. alpinus sp. nov., and D. joshuensis sp. nov. and description of Dictyobacteraceae fam. nov. within the order Ktedonobacterales isolated from Tengu-no-mugimeshi.</title>
        <authorList>
            <person name="Wang C.M."/>
            <person name="Zheng Y."/>
            <person name="Sakai Y."/>
            <person name="Toyoda A."/>
            <person name="Minakuchi Y."/>
            <person name="Abe K."/>
            <person name="Yokota A."/>
            <person name="Yabe S."/>
        </authorList>
    </citation>
    <scope>NUCLEOTIDE SEQUENCE [LARGE SCALE GENOMIC DNA]</scope>
    <source>
        <strain evidence="3">S-27</strain>
    </source>
</reference>
<accession>A0A401ZEH9</accession>
<gene>
    <name evidence="2" type="ORF">KDAU_26060</name>
</gene>
<comment type="caution">
    <text evidence="2">The sequence shown here is derived from an EMBL/GenBank/DDBJ whole genome shotgun (WGS) entry which is preliminary data.</text>
</comment>
<dbReference type="OrthoDB" id="9833595at2"/>
<keyword evidence="1" id="KW-0812">Transmembrane</keyword>
<dbReference type="RefSeq" id="WP_126596342.1">
    <property type="nucleotide sequence ID" value="NZ_BIFQ01000001.1"/>
</dbReference>
<keyword evidence="1" id="KW-0472">Membrane</keyword>
<dbReference type="AlphaFoldDB" id="A0A401ZEH9"/>
<evidence type="ECO:0000313" key="2">
    <source>
        <dbReference type="EMBL" id="GCE05277.1"/>
    </source>
</evidence>
<evidence type="ECO:0000313" key="3">
    <source>
        <dbReference type="Proteomes" id="UP000287224"/>
    </source>
</evidence>
<name>A0A401ZEH9_9CHLR</name>
<dbReference type="EMBL" id="BIFQ01000001">
    <property type="protein sequence ID" value="GCE05277.1"/>
    <property type="molecule type" value="Genomic_DNA"/>
</dbReference>
<keyword evidence="1" id="KW-1133">Transmembrane helix</keyword>
<organism evidence="2 3">
    <name type="scientific">Dictyobacter aurantiacus</name>
    <dbReference type="NCBI Taxonomy" id="1936993"/>
    <lineage>
        <taxon>Bacteria</taxon>
        <taxon>Bacillati</taxon>
        <taxon>Chloroflexota</taxon>
        <taxon>Ktedonobacteria</taxon>
        <taxon>Ktedonobacterales</taxon>
        <taxon>Dictyobacteraceae</taxon>
        <taxon>Dictyobacter</taxon>
    </lineage>
</organism>
<sequence>MSDQMLAEAYKLGEDHKLEQFVVTLKVNYKPSDLFYALYLSAAVPTIIILLVFGFFCSINVSMSSTAYYALVGVVSVLYLSILAVCWLRDYKPLLLPMRKDLHVHVYTAGFICVAGNQVEVVRWEQMRRVSYRRATTFKNHDPASVVKVWRQDGKKFVFNAAIKHVDILGQLVEREYQKRNQQLPSTIKKKKTSLS</sequence>